<proteinExistence type="predicted"/>
<keyword evidence="2" id="KW-1185">Reference proteome</keyword>
<evidence type="ECO:0000313" key="1">
    <source>
        <dbReference type="EMBL" id="VDO94389.1"/>
    </source>
</evidence>
<evidence type="ECO:0000313" key="2">
    <source>
        <dbReference type="Proteomes" id="UP000270296"/>
    </source>
</evidence>
<organism evidence="3">
    <name type="scientific">Soboliphyme baturini</name>
    <dbReference type="NCBI Taxonomy" id="241478"/>
    <lineage>
        <taxon>Eukaryota</taxon>
        <taxon>Metazoa</taxon>
        <taxon>Ecdysozoa</taxon>
        <taxon>Nematoda</taxon>
        <taxon>Enoplea</taxon>
        <taxon>Dorylaimia</taxon>
        <taxon>Dioctophymatida</taxon>
        <taxon>Dioctophymatoidea</taxon>
        <taxon>Soboliphymatidae</taxon>
        <taxon>Soboliphyme</taxon>
    </lineage>
</organism>
<dbReference type="AlphaFoldDB" id="A0A183ICW3"/>
<sequence length="189" mass="20740">MAFSTFVPCKRNGVFTAPEDADATGFSGSLASTHRRTDVPSVQPDGRLENRRSVARLVDGHLVEDSVPVGVEAAEAKATPETASDQFWRPNLPLLLLPLPLPLPLPLLLVLPVPLSWQSVIKTETLKQFPTDRVQPVVMAQDMLPTSCSLMPSVKMNPHTEDSVFIERGQQQEPIAIICKSIDYSKDKT</sequence>
<evidence type="ECO:0000313" key="3">
    <source>
        <dbReference type="WBParaSite" id="SBAD_0000151901-mRNA-1"/>
    </source>
</evidence>
<dbReference type="WBParaSite" id="SBAD_0000151901-mRNA-1">
    <property type="protein sequence ID" value="SBAD_0000151901-mRNA-1"/>
    <property type="gene ID" value="SBAD_0000151901"/>
</dbReference>
<reference evidence="3" key="1">
    <citation type="submission" date="2016-06" db="UniProtKB">
        <authorList>
            <consortium name="WormBaseParasite"/>
        </authorList>
    </citation>
    <scope>IDENTIFICATION</scope>
</reference>
<dbReference type="Proteomes" id="UP000270296">
    <property type="component" value="Unassembled WGS sequence"/>
</dbReference>
<name>A0A183ICW3_9BILA</name>
<accession>A0A183ICW3</accession>
<protein>
    <submittedName>
        <fullName evidence="1 3">Uncharacterized protein</fullName>
    </submittedName>
</protein>
<reference evidence="1 2" key="2">
    <citation type="submission" date="2018-11" db="EMBL/GenBank/DDBJ databases">
        <authorList>
            <consortium name="Pathogen Informatics"/>
        </authorList>
    </citation>
    <scope>NUCLEOTIDE SEQUENCE [LARGE SCALE GENOMIC DNA]</scope>
</reference>
<gene>
    <name evidence="1" type="ORF">SBAD_LOCUS1457</name>
</gene>
<dbReference type="EMBL" id="UZAM01006832">
    <property type="protein sequence ID" value="VDO94389.1"/>
    <property type="molecule type" value="Genomic_DNA"/>
</dbReference>